<evidence type="ECO:0000313" key="2">
    <source>
        <dbReference type="EMBL" id="SFH37035.1"/>
    </source>
</evidence>
<accession>A0A1I2ZH89</accession>
<keyword evidence="3" id="KW-1185">Reference proteome</keyword>
<name>A0A1I2ZH89_9FIRM</name>
<dbReference type="EMBL" id="FOOX01000028">
    <property type="protein sequence ID" value="SFH37035.1"/>
    <property type="molecule type" value="Genomic_DNA"/>
</dbReference>
<protein>
    <submittedName>
        <fullName evidence="2">Uncharacterized protein</fullName>
    </submittedName>
</protein>
<dbReference type="Proteomes" id="UP000199337">
    <property type="component" value="Unassembled WGS sequence"/>
</dbReference>
<reference evidence="3" key="1">
    <citation type="submission" date="2016-10" db="EMBL/GenBank/DDBJ databases">
        <authorList>
            <person name="Varghese N."/>
            <person name="Submissions S."/>
        </authorList>
    </citation>
    <scope>NUCLEOTIDE SEQUENCE [LARGE SCALE GENOMIC DNA]</scope>
    <source>
        <strain evidence="3">DSM 17038</strain>
    </source>
</reference>
<evidence type="ECO:0000256" key="1">
    <source>
        <dbReference type="SAM" id="MobiDB-lite"/>
    </source>
</evidence>
<evidence type="ECO:0000313" key="3">
    <source>
        <dbReference type="Proteomes" id="UP000199337"/>
    </source>
</evidence>
<dbReference type="OrthoDB" id="2594680at2"/>
<gene>
    <name evidence="2" type="ORF">SAMN05660649_04937</name>
</gene>
<feature type="region of interest" description="Disordered" evidence="1">
    <location>
        <begin position="140"/>
        <end position="161"/>
    </location>
</feature>
<proteinExistence type="predicted"/>
<dbReference type="AlphaFoldDB" id="A0A1I2ZH89"/>
<dbReference type="STRING" id="341036.SAMN05660649_04937"/>
<sequence length="161" mass="18738">MAFAINAAAPEEAALFYSNAEKDKELGCVGHLRGDFGHGGKEFWSTWWEHQGDLKTQAFKDEFDVLINFLRKQGLLKDRGSMAEFCHAHPEARLSGAWHPDVYGFRVDTGRHRYFIRCFPQGGDYNFYIYCYINEKERLREQAQSKPTQPATTKKRREPER</sequence>
<dbReference type="RefSeq" id="WP_092475802.1">
    <property type="nucleotide sequence ID" value="NZ_FOOX01000028.1"/>
</dbReference>
<organism evidence="2 3">
    <name type="scientific">Desulfotruncus arcticus DSM 17038</name>
    <dbReference type="NCBI Taxonomy" id="1121424"/>
    <lineage>
        <taxon>Bacteria</taxon>
        <taxon>Bacillati</taxon>
        <taxon>Bacillota</taxon>
        <taxon>Clostridia</taxon>
        <taxon>Eubacteriales</taxon>
        <taxon>Desulfallaceae</taxon>
        <taxon>Desulfotruncus</taxon>
    </lineage>
</organism>